<evidence type="ECO:0000313" key="13">
    <source>
        <dbReference type="Proteomes" id="UP000615755"/>
    </source>
</evidence>
<dbReference type="InterPro" id="IPR004358">
    <property type="entry name" value="Sig_transdc_His_kin-like_C"/>
</dbReference>
<evidence type="ECO:0000313" key="12">
    <source>
        <dbReference type="EMBL" id="MBE0370750.1"/>
    </source>
</evidence>
<keyword evidence="5" id="KW-0597">Phosphoprotein</keyword>
<dbReference type="EC" id="2.7.13.3" evidence="3"/>
<evidence type="ECO:0000256" key="4">
    <source>
        <dbReference type="ARBA" id="ARBA00022475"/>
    </source>
</evidence>
<evidence type="ECO:0000259" key="11">
    <source>
        <dbReference type="PROSITE" id="PS50109"/>
    </source>
</evidence>
<keyword evidence="13" id="KW-1185">Reference proteome</keyword>
<dbReference type="PANTHER" id="PTHR44936:SF10">
    <property type="entry name" value="SENSOR PROTEIN RSTB"/>
    <property type="match status" value="1"/>
</dbReference>
<dbReference type="Gene3D" id="3.30.565.10">
    <property type="entry name" value="Histidine kinase-like ATPase, C-terminal domain"/>
    <property type="match status" value="1"/>
</dbReference>
<keyword evidence="8 12" id="KW-0418">Kinase</keyword>
<organism evidence="12 13">
    <name type="scientific">Pseudoalteromonas aurantia 208</name>
    <dbReference type="NCBI Taxonomy" id="1314867"/>
    <lineage>
        <taxon>Bacteria</taxon>
        <taxon>Pseudomonadati</taxon>
        <taxon>Pseudomonadota</taxon>
        <taxon>Gammaproteobacteria</taxon>
        <taxon>Alteromonadales</taxon>
        <taxon>Pseudoalteromonadaceae</taxon>
        <taxon>Pseudoalteromonas</taxon>
    </lineage>
</organism>
<evidence type="ECO:0000256" key="3">
    <source>
        <dbReference type="ARBA" id="ARBA00012438"/>
    </source>
</evidence>
<keyword evidence="4" id="KW-1003">Cell membrane</keyword>
<keyword evidence="10" id="KW-0812">Transmembrane</keyword>
<evidence type="ECO:0000256" key="9">
    <source>
        <dbReference type="ARBA" id="ARBA00022840"/>
    </source>
</evidence>
<comment type="caution">
    <text evidence="12">The sequence shown here is derived from an EMBL/GenBank/DDBJ whole genome shotgun (WGS) entry which is preliminary data.</text>
</comment>
<dbReference type="PROSITE" id="PS50109">
    <property type="entry name" value="HIS_KIN"/>
    <property type="match status" value="1"/>
</dbReference>
<dbReference type="Proteomes" id="UP000615755">
    <property type="component" value="Unassembled WGS sequence"/>
</dbReference>
<dbReference type="Gene3D" id="1.10.287.130">
    <property type="match status" value="1"/>
</dbReference>
<evidence type="ECO:0000256" key="10">
    <source>
        <dbReference type="SAM" id="Phobius"/>
    </source>
</evidence>
<feature type="domain" description="Histidine kinase" evidence="11">
    <location>
        <begin position="265"/>
        <end position="475"/>
    </location>
</feature>
<feature type="transmembrane region" description="Helical" evidence="10">
    <location>
        <begin position="31"/>
        <end position="52"/>
    </location>
</feature>
<evidence type="ECO:0000256" key="2">
    <source>
        <dbReference type="ARBA" id="ARBA00004651"/>
    </source>
</evidence>
<dbReference type="RefSeq" id="WP_192509803.1">
    <property type="nucleotide sequence ID" value="NZ_AQGV01000015.1"/>
</dbReference>
<keyword evidence="6" id="KW-0808">Transferase</keyword>
<evidence type="ECO:0000256" key="8">
    <source>
        <dbReference type="ARBA" id="ARBA00022777"/>
    </source>
</evidence>
<dbReference type="SUPFAM" id="SSF55874">
    <property type="entry name" value="ATPase domain of HSP90 chaperone/DNA topoisomerase II/histidine kinase"/>
    <property type="match status" value="1"/>
</dbReference>
<proteinExistence type="predicted"/>
<comment type="catalytic activity">
    <reaction evidence="1">
        <text>ATP + protein L-histidine = ADP + protein N-phospho-L-histidine.</text>
        <dbReference type="EC" id="2.7.13.3"/>
    </reaction>
</comment>
<dbReference type="Gene3D" id="6.10.340.10">
    <property type="match status" value="1"/>
</dbReference>
<keyword evidence="9" id="KW-0067">ATP-binding</keyword>
<dbReference type="SUPFAM" id="SSF47384">
    <property type="entry name" value="Homodimeric domain of signal transducing histidine kinase"/>
    <property type="match status" value="1"/>
</dbReference>
<dbReference type="InterPro" id="IPR036890">
    <property type="entry name" value="HATPase_C_sf"/>
</dbReference>
<dbReference type="Pfam" id="PF00512">
    <property type="entry name" value="HisKA"/>
    <property type="match status" value="1"/>
</dbReference>
<dbReference type="InterPro" id="IPR005467">
    <property type="entry name" value="His_kinase_dom"/>
</dbReference>
<keyword evidence="10" id="KW-1133">Transmembrane helix</keyword>
<reference evidence="12 13" key="1">
    <citation type="submission" date="2015-03" db="EMBL/GenBank/DDBJ databases">
        <title>Genome sequence of Pseudoalteromonas aurantia.</title>
        <authorList>
            <person name="Xie B.-B."/>
            <person name="Rong J.-C."/>
            <person name="Qin Q.-L."/>
            <person name="Zhang Y.-Z."/>
        </authorList>
    </citation>
    <scope>NUCLEOTIDE SEQUENCE [LARGE SCALE GENOMIC DNA]</scope>
    <source>
        <strain evidence="12 13">208</strain>
    </source>
</reference>
<dbReference type="PANTHER" id="PTHR44936">
    <property type="entry name" value="SENSOR PROTEIN CREC"/>
    <property type="match status" value="1"/>
</dbReference>
<accession>A0ABR9EIC4</accession>
<dbReference type="InterPro" id="IPR003661">
    <property type="entry name" value="HisK_dim/P_dom"/>
</dbReference>
<keyword evidence="7" id="KW-0547">Nucleotide-binding</keyword>
<evidence type="ECO:0000256" key="6">
    <source>
        <dbReference type="ARBA" id="ARBA00022679"/>
    </source>
</evidence>
<evidence type="ECO:0000256" key="5">
    <source>
        <dbReference type="ARBA" id="ARBA00022553"/>
    </source>
</evidence>
<protein>
    <recommendedName>
        <fullName evidence="3">histidine kinase</fullName>
        <ecNumber evidence="3">2.7.13.3</ecNumber>
    </recommendedName>
</protein>
<sequence length="477" mass="53714">MTIDRLKKQVAPPFIKLKKSQENFFSRSLGFQAKLALAVALIPIIALTIWYANHVSSEQQRMHQAYVNNHQLILEFSSLKEDISALEKAQKNNHLLNSPALQNSIENKWKMTHKRIILLKNAIVETALVANWQQVLSLVPIYDSHLVSYKDLHNQLSTTEKLFHQALAMRLAAKRANISYANHWFVALLLILLPVFIMISLALIHRVTQQLYKVEHTLSRLGDGKYSGEIELHGSNELSKLGQKLSWLNDELQRSHAQKDSFLRHVSHELKTPLSSLSEGNSLLQSDDIGILNLQQQRIVTIMGTSLTRLNILIDDLLNYSAASHPLHQQKRKALNSLALDLQTQFGTHSLSHTKHIDWQISDSTEGLPYMPCKLILIQLINNALQYAKHKVQVSLSVQNHIATFSIVDDGVGIESSELAQLMQPFFRGQHSHSHSGSGLGLAIVEESVKQLKGNIQFNNVESGTHICVQFPVEGSQ</sequence>
<dbReference type="GO" id="GO:0016301">
    <property type="term" value="F:kinase activity"/>
    <property type="evidence" value="ECO:0007669"/>
    <property type="project" value="UniProtKB-KW"/>
</dbReference>
<keyword evidence="10" id="KW-0472">Membrane</keyword>
<dbReference type="InterPro" id="IPR036097">
    <property type="entry name" value="HisK_dim/P_sf"/>
</dbReference>
<dbReference type="InterPro" id="IPR050980">
    <property type="entry name" value="2C_sensor_his_kinase"/>
</dbReference>
<dbReference type="CDD" id="cd00075">
    <property type="entry name" value="HATPase"/>
    <property type="match status" value="1"/>
</dbReference>
<name>A0ABR9EIC4_9GAMM</name>
<dbReference type="EMBL" id="AQGV01000015">
    <property type="protein sequence ID" value="MBE0370750.1"/>
    <property type="molecule type" value="Genomic_DNA"/>
</dbReference>
<evidence type="ECO:0000256" key="7">
    <source>
        <dbReference type="ARBA" id="ARBA00022741"/>
    </source>
</evidence>
<dbReference type="SMART" id="SM00388">
    <property type="entry name" value="HisKA"/>
    <property type="match status" value="1"/>
</dbReference>
<dbReference type="SMART" id="SM00387">
    <property type="entry name" value="HATPase_c"/>
    <property type="match status" value="1"/>
</dbReference>
<comment type="subcellular location">
    <subcellularLocation>
        <location evidence="2">Cell membrane</location>
        <topology evidence="2">Multi-pass membrane protein</topology>
    </subcellularLocation>
</comment>
<dbReference type="Pfam" id="PF02518">
    <property type="entry name" value="HATPase_c"/>
    <property type="match status" value="1"/>
</dbReference>
<dbReference type="InterPro" id="IPR003594">
    <property type="entry name" value="HATPase_dom"/>
</dbReference>
<gene>
    <name evidence="12" type="primary">glrK</name>
    <name evidence="12" type="ORF">PAUR_b0842</name>
</gene>
<dbReference type="CDD" id="cd00082">
    <property type="entry name" value="HisKA"/>
    <property type="match status" value="1"/>
</dbReference>
<evidence type="ECO:0000256" key="1">
    <source>
        <dbReference type="ARBA" id="ARBA00000085"/>
    </source>
</evidence>
<feature type="transmembrane region" description="Helical" evidence="10">
    <location>
        <begin position="184"/>
        <end position="204"/>
    </location>
</feature>
<dbReference type="PRINTS" id="PR00344">
    <property type="entry name" value="BCTRLSENSOR"/>
</dbReference>